<dbReference type="EMBL" id="MCOG01000074">
    <property type="protein sequence ID" value="ORY56255.1"/>
    <property type="molecule type" value="Genomic_DNA"/>
</dbReference>
<accession>A0A1Y2DC53</accession>
<evidence type="ECO:0000313" key="1">
    <source>
        <dbReference type="EMBL" id="ORY56255.1"/>
    </source>
</evidence>
<comment type="caution">
    <text evidence="1">The sequence shown here is derived from an EMBL/GenBank/DDBJ whole genome shotgun (WGS) entry which is preliminary data.</text>
</comment>
<dbReference type="AlphaFoldDB" id="A0A1Y2DC53"/>
<gene>
    <name evidence="1" type="ORF">LY90DRAFT_506835</name>
</gene>
<sequence>MYESINEIISEIERIIQYKNVLIKESNKMLIFDLLVFNIVSGDKETISFELKRFENNNKDEIIKTLYLKINSFKEKLNIMNEKYNKIMTFIEPMIKEKEEINNRTLKLFKN</sequence>
<dbReference type="Proteomes" id="UP000193920">
    <property type="component" value="Unassembled WGS sequence"/>
</dbReference>
<organism evidence="1 2">
    <name type="scientific">Neocallimastix californiae</name>
    <dbReference type="NCBI Taxonomy" id="1754190"/>
    <lineage>
        <taxon>Eukaryota</taxon>
        <taxon>Fungi</taxon>
        <taxon>Fungi incertae sedis</taxon>
        <taxon>Chytridiomycota</taxon>
        <taxon>Chytridiomycota incertae sedis</taxon>
        <taxon>Neocallimastigomycetes</taxon>
        <taxon>Neocallimastigales</taxon>
        <taxon>Neocallimastigaceae</taxon>
        <taxon>Neocallimastix</taxon>
    </lineage>
</organism>
<reference evidence="1 2" key="1">
    <citation type="submission" date="2016-08" db="EMBL/GenBank/DDBJ databases">
        <title>A Parts List for Fungal Cellulosomes Revealed by Comparative Genomics.</title>
        <authorList>
            <consortium name="DOE Joint Genome Institute"/>
            <person name="Haitjema C.H."/>
            <person name="Gilmore S.P."/>
            <person name="Henske J.K."/>
            <person name="Solomon K.V."/>
            <person name="De Groot R."/>
            <person name="Kuo A."/>
            <person name="Mondo S.J."/>
            <person name="Salamov A.A."/>
            <person name="Labutti K."/>
            <person name="Zhao Z."/>
            <person name="Chiniquy J."/>
            <person name="Barry K."/>
            <person name="Brewer H.M."/>
            <person name="Purvine S.O."/>
            <person name="Wright A.T."/>
            <person name="Boxma B."/>
            <person name="Van Alen T."/>
            <person name="Hackstein J.H."/>
            <person name="Baker S.E."/>
            <person name="Grigoriev I.V."/>
            <person name="O'Malley M.A."/>
        </authorList>
    </citation>
    <scope>NUCLEOTIDE SEQUENCE [LARGE SCALE GENOMIC DNA]</scope>
    <source>
        <strain evidence="1 2">G1</strain>
    </source>
</reference>
<protein>
    <submittedName>
        <fullName evidence="1">Uncharacterized protein</fullName>
    </submittedName>
</protein>
<name>A0A1Y2DC53_9FUNG</name>
<keyword evidence="2" id="KW-1185">Reference proteome</keyword>
<proteinExistence type="predicted"/>
<evidence type="ECO:0000313" key="2">
    <source>
        <dbReference type="Proteomes" id="UP000193920"/>
    </source>
</evidence>